<dbReference type="Proteomes" id="UP000320475">
    <property type="component" value="Unassembled WGS sequence"/>
</dbReference>
<dbReference type="VEuPathDB" id="FungiDB:SeMB42_g04613"/>
<evidence type="ECO:0000256" key="1">
    <source>
        <dbReference type="SAM" id="Phobius"/>
    </source>
</evidence>
<evidence type="ECO:0000313" key="3">
    <source>
        <dbReference type="Proteomes" id="UP000320475"/>
    </source>
</evidence>
<accession>A0A507D0B2</accession>
<reference evidence="2 3" key="1">
    <citation type="journal article" date="2019" name="Sci. Rep.">
        <title>Comparative genomics of chytrid fungi reveal insights into the obligate biotrophic and pathogenic lifestyle of Synchytrium endobioticum.</title>
        <authorList>
            <person name="van de Vossenberg B.T.L.H."/>
            <person name="Warris S."/>
            <person name="Nguyen H.D.T."/>
            <person name="van Gent-Pelzer M.P.E."/>
            <person name="Joly D.L."/>
            <person name="van de Geest H.C."/>
            <person name="Bonants P.J.M."/>
            <person name="Smith D.S."/>
            <person name="Levesque C.A."/>
            <person name="van der Lee T.A.J."/>
        </authorList>
    </citation>
    <scope>NUCLEOTIDE SEQUENCE [LARGE SCALE GENOMIC DNA]</scope>
    <source>
        <strain evidence="2 3">LEV6574</strain>
    </source>
</reference>
<name>A0A507D0B2_9FUNG</name>
<feature type="transmembrane region" description="Helical" evidence="1">
    <location>
        <begin position="35"/>
        <end position="59"/>
    </location>
</feature>
<sequence>MLIATTTTTIDIPVPNANPLLDPYIHISWYMHWKLYWLLCLLLLLPTTVAAYLVLYLAIPRIAEHVIDTVDMPEISLPALEALTISLTSVTPASFKIAISSIGPAAVHVPVPVTLALAPANVTLDNQNIVVVAVEPIHISGNTLNMDVTVTLPNPEMLRSMVHRLIHCFTNSLDGDAFRLPTHLAFAVSTAIQITLFNHLQLGKIMVERAIEIPSSPLPLPDLTKLLKSNISVNLCRFGDRLSLWRIPFSFTVDVEIPLSLHVSRDVVAYVAVDTFVGEQDAPVASLAISPMIQGRRVSIKIAGSLMLGNTFRSFSDMYSSITRGTCATIRIQELDTKATCLKTTLSGTAVTVPIRPMQIAMHYLAKARLKEILRKRWVSTIDYSQP</sequence>
<comment type="caution">
    <text evidence="2">The sequence shown here is derived from an EMBL/GenBank/DDBJ whole genome shotgun (WGS) entry which is preliminary data.</text>
</comment>
<evidence type="ECO:0000313" key="2">
    <source>
        <dbReference type="EMBL" id="TPX44919.1"/>
    </source>
</evidence>
<keyword evidence="1" id="KW-1133">Transmembrane helix</keyword>
<keyword evidence="1" id="KW-0812">Transmembrane</keyword>
<keyword evidence="1" id="KW-0472">Membrane</keyword>
<organism evidence="2 3">
    <name type="scientific">Synchytrium endobioticum</name>
    <dbReference type="NCBI Taxonomy" id="286115"/>
    <lineage>
        <taxon>Eukaryota</taxon>
        <taxon>Fungi</taxon>
        <taxon>Fungi incertae sedis</taxon>
        <taxon>Chytridiomycota</taxon>
        <taxon>Chytridiomycota incertae sedis</taxon>
        <taxon>Chytridiomycetes</taxon>
        <taxon>Synchytriales</taxon>
        <taxon>Synchytriaceae</taxon>
        <taxon>Synchytrium</taxon>
    </lineage>
</organism>
<protein>
    <submittedName>
        <fullName evidence="2">Uncharacterized protein</fullName>
    </submittedName>
</protein>
<dbReference type="EMBL" id="QEAM01000162">
    <property type="protein sequence ID" value="TPX44919.1"/>
    <property type="molecule type" value="Genomic_DNA"/>
</dbReference>
<proteinExistence type="predicted"/>
<dbReference type="AlphaFoldDB" id="A0A507D0B2"/>
<gene>
    <name evidence="2" type="ORF">SeLEV6574_g04201</name>
</gene>